<name>A0A3S5B808_9PLAT</name>
<evidence type="ECO:0000256" key="1">
    <source>
        <dbReference type="SAM" id="Phobius"/>
    </source>
</evidence>
<comment type="caution">
    <text evidence="2">The sequence shown here is derived from an EMBL/GenBank/DDBJ whole genome shotgun (WGS) entry which is preliminary data.</text>
</comment>
<evidence type="ECO:0000313" key="2">
    <source>
        <dbReference type="EMBL" id="VEL36503.1"/>
    </source>
</evidence>
<dbReference type="Proteomes" id="UP000784294">
    <property type="component" value="Unassembled WGS sequence"/>
</dbReference>
<keyword evidence="1" id="KW-1133">Transmembrane helix</keyword>
<accession>A0A3S5B808</accession>
<proteinExistence type="predicted"/>
<evidence type="ECO:0000313" key="3">
    <source>
        <dbReference type="Proteomes" id="UP000784294"/>
    </source>
</evidence>
<dbReference type="AlphaFoldDB" id="A0A3S5B808"/>
<sequence length="217" mass="23804">MCDFLQVVAASTDHILTLDDHHQEIVNTTVFLSIRHNCLFGGPQFVLPVCLFILTIGVATIQTFSSGHRHNTRPELPSEYPPNHLPIRLAGSSLTEAMPYFCIPVHLATSMHYHAAELVLLPDEALATGVPAIRLSSHLLVRPARLHPESRSAGAVPLTEICPLDPLPLRVPSNMAELAIRIRSRSSKGVLIMMAARVRATDNRAVGVFSQFCTNHN</sequence>
<feature type="transmembrane region" description="Helical" evidence="1">
    <location>
        <begin position="45"/>
        <end position="64"/>
    </location>
</feature>
<keyword evidence="1" id="KW-0472">Membrane</keyword>
<organism evidence="2 3">
    <name type="scientific">Protopolystoma xenopodis</name>
    <dbReference type="NCBI Taxonomy" id="117903"/>
    <lineage>
        <taxon>Eukaryota</taxon>
        <taxon>Metazoa</taxon>
        <taxon>Spiralia</taxon>
        <taxon>Lophotrochozoa</taxon>
        <taxon>Platyhelminthes</taxon>
        <taxon>Monogenea</taxon>
        <taxon>Polyopisthocotylea</taxon>
        <taxon>Polystomatidea</taxon>
        <taxon>Polystomatidae</taxon>
        <taxon>Protopolystoma</taxon>
    </lineage>
</organism>
<dbReference type="EMBL" id="CAAALY010252390">
    <property type="protein sequence ID" value="VEL36503.1"/>
    <property type="molecule type" value="Genomic_DNA"/>
</dbReference>
<protein>
    <submittedName>
        <fullName evidence="2">Uncharacterized protein</fullName>
    </submittedName>
</protein>
<keyword evidence="1" id="KW-0812">Transmembrane</keyword>
<gene>
    <name evidence="2" type="ORF">PXEA_LOCUS29943</name>
</gene>
<keyword evidence="3" id="KW-1185">Reference proteome</keyword>
<reference evidence="2" key="1">
    <citation type="submission" date="2018-11" db="EMBL/GenBank/DDBJ databases">
        <authorList>
            <consortium name="Pathogen Informatics"/>
        </authorList>
    </citation>
    <scope>NUCLEOTIDE SEQUENCE</scope>
</reference>